<accession>A0ABD3PSP2</accession>
<sequence>MADSEPLLRSLGITLKSPFRWGDEIRANLDPIPNAPEPARSGLDSIIRFVQENDPSTTDGTDNKVKQAIASLLKEANVPLSNPEPYSVTEKPNRKRYFELLEGDGELGSRDVSIRGLSDRACAELTVESRSSLFGSILRLFDMDRVEEKVGTSDVEKAEATDSSAPEINPVASCSDASETVGSEENVANKNGHAITETESITAAANESTEAGGTSTAASTPDRDLNQLIAPAPILSTAEIVRSCHLTARPGCIPPGMDSKEYTMAALHFLSSHVPYLSEKDERYTHESLEGWQLVKDTFPILPLLMATNPEESLEKRSYGRMRPLIGLGQSERKQYPDSMDSDPDFRRKVLNLERAFSSSLPFSPTTHNRSKSATANRDEYVPFAFQRYFPRRKLCPRIETEGVKEELTLMISGHVQQDHPPQSASAKSK</sequence>
<name>A0ABD3PSP2_9STRA</name>
<keyword evidence="3" id="KW-1185">Reference proteome</keyword>
<gene>
    <name evidence="2" type="ORF">HJC23_002810</name>
</gene>
<comment type="caution">
    <text evidence="2">The sequence shown here is derived from an EMBL/GenBank/DDBJ whole genome shotgun (WGS) entry which is preliminary data.</text>
</comment>
<dbReference type="AlphaFoldDB" id="A0ABD3PSP2"/>
<evidence type="ECO:0000313" key="2">
    <source>
        <dbReference type="EMBL" id="KAL3789225.1"/>
    </source>
</evidence>
<reference evidence="2 3" key="1">
    <citation type="journal article" date="2020" name="G3 (Bethesda)">
        <title>Improved Reference Genome for Cyclotella cryptica CCMP332, a Model for Cell Wall Morphogenesis, Salinity Adaptation, and Lipid Production in Diatoms (Bacillariophyta).</title>
        <authorList>
            <person name="Roberts W.R."/>
            <person name="Downey K.M."/>
            <person name="Ruck E.C."/>
            <person name="Traller J.C."/>
            <person name="Alverson A.J."/>
        </authorList>
    </citation>
    <scope>NUCLEOTIDE SEQUENCE [LARGE SCALE GENOMIC DNA]</scope>
    <source>
        <strain evidence="2 3">CCMP332</strain>
    </source>
</reference>
<protein>
    <submittedName>
        <fullName evidence="2">Uncharacterized protein</fullName>
    </submittedName>
</protein>
<dbReference type="EMBL" id="JABMIG020000144">
    <property type="protein sequence ID" value="KAL3789225.1"/>
    <property type="molecule type" value="Genomic_DNA"/>
</dbReference>
<evidence type="ECO:0000256" key="1">
    <source>
        <dbReference type="SAM" id="MobiDB-lite"/>
    </source>
</evidence>
<evidence type="ECO:0000313" key="3">
    <source>
        <dbReference type="Proteomes" id="UP001516023"/>
    </source>
</evidence>
<dbReference type="Proteomes" id="UP001516023">
    <property type="component" value="Unassembled WGS sequence"/>
</dbReference>
<proteinExistence type="predicted"/>
<feature type="region of interest" description="Disordered" evidence="1">
    <location>
        <begin position="152"/>
        <end position="174"/>
    </location>
</feature>
<organism evidence="2 3">
    <name type="scientific">Cyclotella cryptica</name>
    <dbReference type="NCBI Taxonomy" id="29204"/>
    <lineage>
        <taxon>Eukaryota</taxon>
        <taxon>Sar</taxon>
        <taxon>Stramenopiles</taxon>
        <taxon>Ochrophyta</taxon>
        <taxon>Bacillariophyta</taxon>
        <taxon>Coscinodiscophyceae</taxon>
        <taxon>Thalassiosirophycidae</taxon>
        <taxon>Stephanodiscales</taxon>
        <taxon>Stephanodiscaceae</taxon>
        <taxon>Cyclotella</taxon>
    </lineage>
</organism>